<dbReference type="SUPFAM" id="SSF54001">
    <property type="entry name" value="Cysteine proteinases"/>
    <property type="match status" value="1"/>
</dbReference>
<gene>
    <name evidence="5" type="ORF">KUTeg_020147</name>
</gene>
<dbReference type="InterPro" id="IPR001394">
    <property type="entry name" value="Peptidase_C19_UCH"/>
</dbReference>
<feature type="compositionally biased region" description="Acidic residues" evidence="3">
    <location>
        <begin position="783"/>
        <end position="796"/>
    </location>
</feature>
<dbReference type="Gene3D" id="2.60.40.790">
    <property type="match status" value="1"/>
</dbReference>
<feature type="compositionally biased region" description="Polar residues" evidence="3">
    <location>
        <begin position="705"/>
        <end position="716"/>
    </location>
</feature>
<dbReference type="PANTHER" id="PTHR21646:SF74">
    <property type="entry name" value="UBIQUITIN CARBOXYL-TERMINAL HYDROLASE 19"/>
    <property type="match status" value="1"/>
</dbReference>
<accession>A0ABQ9E7M5</accession>
<keyword evidence="2" id="KW-0833">Ubl conjugation pathway</keyword>
<evidence type="ECO:0000256" key="2">
    <source>
        <dbReference type="RuleBase" id="RU366025"/>
    </source>
</evidence>
<dbReference type="PANTHER" id="PTHR21646">
    <property type="entry name" value="UBIQUITIN CARBOXYL-TERMINAL HYDROLASE"/>
    <property type="match status" value="1"/>
</dbReference>
<dbReference type="SUPFAM" id="SSF49764">
    <property type="entry name" value="HSP20-like chaperones"/>
    <property type="match status" value="1"/>
</dbReference>
<comment type="caution">
    <text evidence="5">The sequence shown here is derived from an EMBL/GenBank/DDBJ whole genome shotgun (WGS) entry which is preliminary data.</text>
</comment>
<dbReference type="EMBL" id="JARBDR010000918">
    <property type="protein sequence ID" value="KAJ8301160.1"/>
    <property type="molecule type" value="Genomic_DNA"/>
</dbReference>
<dbReference type="InterPro" id="IPR008978">
    <property type="entry name" value="HSP20-like_chaperone"/>
</dbReference>
<dbReference type="InterPro" id="IPR018200">
    <property type="entry name" value="USP_CS"/>
</dbReference>
<feature type="compositionally biased region" description="Polar residues" evidence="3">
    <location>
        <begin position="727"/>
        <end position="742"/>
    </location>
</feature>
<feature type="compositionally biased region" description="Low complexity" evidence="3">
    <location>
        <begin position="407"/>
        <end position="419"/>
    </location>
</feature>
<feature type="compositionally biased region" description="Low complexity" evidence="3">
    <location>
        <begin position="348"/>
        <end position="381"/>
    </location>
</feature>
<feature type="compositionally biased region" description="Acidic residues" evidence="3">
    <location>
        <begin position="691"/>
        <end position="702"/>
    </location>
</feature>
<dbReference type="Proteomes" id="UP001217089">
    <property type="component" value="Unassembled WGS sequence"/>
</dbReference>
<evidence type="ECO:0000313" key="6">
    <source>
        <dbReference type="Proteomes" id="UP001217089"/>
    </source>
</evidence>
<dbReference type="InterPro" id="IPR050185">
    <property type="entry name" value="Ub_carboxyl-term_hydrolase"/>
</dbReference>
<evidence type="ECO:0000313" key="5">
    <source>
        <dbReference type="EMBL" id="KAJ8301160.1"/>
    </source>
</evidence>
<keyword evidence="2" id="KW-0378">Hydrolase</keyword>
<dbReference type="PROSITE" id="PS00972">
    <property type="entry name" value="USP_1"/>
    <property type="match status" value="1"/>
</dbReference>
<comment type="similarity">
    <text evidence="2">Belongs to the peptidase C19 family.</text>
</comment>
<dbReference type="PROSITE" id="PS00973">
    <property type="entry name" value="USP_2"/>
    <property type="match status" value="1"/>
</dbReference>
<sequence length="817" mass="90746">MATRSSCSGVGTDITSDVLEGGMTAPSPSSGFISDLDSVTPMPSETSTTASDNLPELVIDDKDGSSVSDNELPDLVSDDKTDSLEDKGDTKSYQLTHVKHDYIEKDETFVVHLYIKEVDKSSCKIEFEDKLITVNFKTCLDFFHFQKPTAKVSPMNKNVMDIERVTTPGFTGLDNLGNTCFMNSVLQALSNSREFRDFFLSNLFLLQNLIAMKASQFTGFAQHDSQEFMAFLLDGLHEVVASEAWEVYKKRNDSFIVDLFQGQYKSKLVCPVCGKVSITFDPFLYLSVPLPKKKRVIPIRFMWKDPYKKPILLRLRLAKDATTETLKESAAKKTGVSPKDPPVKNEGSKLISQSSTSSNLSSSSQSSGSMSSLDSQSSCSSTCTIVADQDKEKENDVEATDDGSGSGSSLEALAGSGDSNSSMNGAYGCGDGSYSATNMPPYIVDSDVQLGEEDHDYGERNLPENRTFKMPPVDTLRPSMSTYKDNNASCREDESESVLMDNDKLSSKTIPTKSVLGIQKGDADRITPLFFIKPVNQDGAGLKGPEGERLDDKVKWKFLPFYVMQVSQIMYMYLTYCTIDKTLVLIKMFFLYRGLDLSPYFSGSGPHDAQLPIYDLYAVVNHYGGILGGHYTSFVRCADLIDSRRNEVGWRLCDDSRVTTILNENSVVTRGAYLLFYRRRTPFVPPKPLPQEEEKDSVEQEESSPVLNTNSNNSESDTAEKDRRIPTSENIDSNTNISIQNIDTTVEKEVDTDETEETPLLGNSSSKYITDHLVGSRKYDKAQEEEDSTDEDEESDTQYVRTQVTTDIGYTDMDAVD</sequence>
<dbReference type="Gene3D" id="3.90.70.10">
    <property type="entry name" value="Cysteine proteinases"/>
    <property type="match status" value="2"/>
</dbReference>
<feature type="region of interest" description="Disordered" evidence="3">
    <location>
        <begin position="326"/>
        <end position="422"/>
    </location>
</feature>
<dbReference type="InterPro" id="IPR028889">
    <property type="entry name" value="USP"/>
</dbReference>
<protein>
    <recommendedName>
        <fullName evidence="2">Ubiquitin carboxyl-terminal hydrolase</fullName>
        <ecNumber evidence="2">3.4.19.12</ecNumber>
    </recommendedName>
</protein>
<evidence type="ECO:0000256" key="3">
    <source>
        <dbReference type="SAM" id="MobiDB-lite"/>
    </source>
</evidence>
<comment type="catalytic activity">
    <reaction evidence="1 2">
        <text>Thiol-dependent hydrolysis of ester, thioester, amide, peptide and isopeptide bonds formed by the C-terminal Gly of ubiquitin (a 76-residue protein attached to proteins as an intracellular targeting signal).</text>
        <dbReference type="EC" id="3.4.19.12"/>
    </reaction>
</comment>
<evidence type="ECO:0000259" key="4">
    <source>
        <dbReference type="PROSITE" id="PS50235"/>
    </source>
</evidence>
<evidence type="ECO:0000256" key="1">
    <source>
        <dbReference type="ARBA" id="ARBA00000707"/>
    </source>
</evidence>
<feature type="domain" description="USP" evidence="4">
    <location>
        <begin position="171"/>
        <end position="680"/>
    </location>
</feature>
<feature type="compositionally biased region" description="Polar residues" evidence="3">
    <location>
        <begin position="1"/>
        <end position="15"/>
    </location>
</feature>
<feature type="compositionally biased region" description="Polar residues" evidence="3">
    <location>
        <begin position="41"/>
        <end position="52"/>
    </location>
</feature>
<dbReference type="EC" id="3.4.19.12" evidence="2"/>
<reference evidence="5 6" key="1">
    <citation type="submission" date="2022-12" db="EMBL/GenBank/DDBJ databases">
        <title>Chromosome-level genome of Tegillarca granosa.</title>
        <authorList>
            <person name="Kim J."/>
        </authorList>
    </citation>
    <scope>NUCLEOTIDE SEQUENCE [LARGE SCALE GENOMIC DNA]</scope>
    <source>
        <strain evidence="5">Teg-2019</strain>
        <tissue evidence="5">Adductor muscle</tissue>
    </source>
</reference>
<feature type="region of interest" description="Disordered" evidence="3">
    <location>
        <begin position="685"/>
        <end position="817"/>
    </location>
</feature>
<feature type="compositionally biased region" description="Polar residues" evidence="3">
    <location>
        <begin position="798"/>
        <end position="808"/>
    </location>
</feature>
<dbReference type="Pfam" id="PF00443">
    <property type="entry name" value="UCH"/>
    <property type="match status" value="2"/>
</dbReference>
<proteinExistence type="inferred from homology"/>
<keyword evidence="2" id="KW-0645">Protease</keyword>
<dbReference type="PROSITE" id="PS50235">
    <property type="entry name" value="USP_3"/>
    <property type="match status" value="1"/>
</dbReference>
<keyword evidence="6" id="KW-1185">Reference proteome</keyword>
<feature type="region of interest" description="Disordered" evidence="3">
    <location>
        <begin position="1"/>
        <end position="88"/>
    </location>
</feature>
<dbReference type="InterPro" id="IPR038765">
    <property type="entry name" value="Papain-like_cys_pep_sf"/>
</dbReference>
<organism evidence="5 6">
    <name type="scientific">Tegillarca granosa</name>
    <name type="common">Malaysian cockle</name>
    <name type="synonym">Anadara granosa</name>
    <dbReference type="NCBI Taxonomy" id="220873"/>
    <lineage>
        <taxon>Eukaryota</taxon>
        <taxon>Metazoa</taxon>
        <taxon>Spiralia</taxon>
        <taxon>Lophotrochozoa</taxon>
        <taxon>Mollusca</taxon>
        <taxon>Bivalvia</taxon>
        <taxon>Autobranchia</taxon>
        <taxon>Pteriomorphia</taxon>
        <taxon>Arcoida</taxon>
        <taxon>Arcoidea</taxon>
        <taxon>Arcidae</taxon>
        <taxon>Tegillarca</taxon>
    </lineage>
</organism>
<keyword evidence="2" id="KW-0788">Thiol protease</keyword>
<feature type="compositionally biased region" description="Basic and acidic residues" evidence="3">
    <location>
        <begin position="77"/>
        <end position="88"/>
    </location>
</feature>
<name>A0ABQ9E7M5_TEGGR</name>